<feature type="domain" description="DNA helicase Pif1-like DEAD-box helicase" evidence="3">
    <location>
        <begin position="1080"/>
        <end position="1224"/>
    </location>
</feature>
<keyword evidence="1" id="KW-0378">Hydrolase</keyword>
<dbReference type="GO" id="GO:0006310">
    <property type="term" value="P:DNA recombination"/>
    <property type="evidence" value="ECO:0007669"/>
    <property type="project" value="UniProtKB-KW"/>
</dbReference>
<dbReference type="Pfam" id="PF05970">
    <property type="entry name" value="PIF1"/>
    <property type="match status" value="1"/>
</dbReference>
<dbReference type="Pfam" id="PF14214">
    <property type="entry name" value="Helitron_like_N"/>
    <property type="match status" value="1"/>
</dbReference>
<dbReference type="InterPro" id="IPR025476">
    <property type="entry name" value="Helitron_helicase-like"/>
</dbReference>
<keyword evidence="1" id="KW-0234">DNA repair</keyword>
<evidence type="ECO:0000259" key="3">
    <source>
        <dbReference type="Pfam" id="PF05970"/>
    </source>
</evidence>
<feature type="compositionally biased region" description="Low complexity" evidence="2">
    <location>
        <begin position="97"/>
        <end position="109"/>
    </location>
</feature>
<feature type="region of interest" description="Disordered" evidence="2">
    <location>
        <begin position="222"/>
        <end position="260"/>
    </location>
</feature>
<dbReference type="EMBL" id="JALJOS010000010">
    <property type="protein sequence ID" value="KAK9833754.1"/>
    <property type="molecule type" value="Genomic_DNA"/>
</dbReference>
<feature type="region of interest" description="Disordered" evidence="2">
    <location>
        <begin position="94"/>
        <end position="165"/>
    </location>
</feature>
<comment type="caution">
    <text evidence="5">The sequence shown here is derived from an EMBL/GenBank/DDBJ whole genome shotgun (WGS) entry which is preliminary data.</text>
</comment>
<evidence type="ECO:0000259" key="4">
    <source>
        <dbReference type="Pfam" id="PF14214"/>
    </source>
</evidence>
<dbReference type="InterPro" id="IPR027417">
    <property type="entry name" value="P-loop_NTPase"/>
</dbReference>
<comment type="catalytic activity">
    <reaction evidence="1">
        <text>ATP + H2O = ADP + phosphate + H(+)</text>
        <dbReference type="Rhea" id="RHEA:13065"/>
        <dbReference type="ChEBI" id="CHEBI:15377"/>
        <dbReference type="ChEBI" id="CHEBI:15378"/>
        <dbReference type="ChEBI" id="CHEBI:30616"/>
        <dbReference type="ChEBI" id="CHEBI:43474"/>
        <dbReference type="ChEBI" id="CHEBI:456216"/>
        <dbReference type="EC" id="5.6.2.3"/>
    </reaction>
</comment>
<keyword evidence="1" id="KW-0067">ATP-binding</keyword>
<evidence type="ECO:0000256" key="1">
    <source>
        <dbReference type="RuleBase" id="RU363044"/>
    </source>
</evidence>
<accession>A0AAW1RJ78</accession>
<evidence type="ECO:0000256" key="2">
    <source>
        <dbReference type="SAM" id="MobiDB-lite"/>
    </source>
</evidence>
<dbReference type="GO" id="GO:0005524">
    <property type="term" value="F:ATP binding"/>
    <property type="evidence" value="ECO:0007669"/>
    <property type="project" value="UniProtKB-KW"/>
</dbReference>
<dbReference type="Gene3D" id="3.40.50.300">
    <property type="entry name" value="P-loop containing nucleotide triphosphate hydrolases"/>
    <property type="match status" value="1"/>
</dbReference>
<name>A0AAW1RJ78_9CHLO</name>
<dbReference type="GO" id="GO:0043139">
    <property type="term" value="F:5'-3' DNA helicase activity"/>
    <property type="evidence" value="ECO:0007669"/>
    <property type="project" value="UniProtKB-EC"/>
</dbReference>
<feature type="region of interest" description="Disordered" evidence="2">
    <location>
        <begin position="285"/>
        <end position="315"/>
    </location>
</feature>
<feature type="domain" description="Helitron helicase-like" evidence="4">
    <location>
        <begin position="506"/>
        <end position="639"/>
    </location>
</feature>
<feature type="compositionally biased region" description="Basic residues" evidence="2">
    <location>
        <begin position="250"/>
        <end position="260"/>
    </location>
</feature>
<dbReference type="Proteomes" id="UP001438707">
    <property type="component" value="Unassembled WGS sequence"/>
</dbReference>
<feature type="compositionally biased region" description="Acidic residues" evidence="2">
    <location>
        <begin position="292"/>
        <end position="313"/>
    </location>
</feature>
<proteinExistence type="inferred from homology"/>
<dbReference type="EC" id="5.6.2.3" evidence="1"/>
<keyword evidence="6" id="KW-1185">Reference proteome</keyword>
<keyword evidence="1" id="KW-0233">DNA recombination</keyword>
<dbReference type="InterPro" id="IPR010285">
    <property type="entry name" value="DNA_helicase_pif1-like_DEAD"/>
</dbReference>
<dbReference type="GO" id="GO:0006281">
    <property type="term" value="P:DNA repair"/>
    <property type="evidence" value="ECO:0007669"/>
    <property type="project" value="UniProtKB-KW"/>
</dbReference>
<comment type="cofactor">
    <cofactor evidence="1">
        <name>Mg(2+)</name>
        <dbReference type="ChEBI" id="CHEBI:18420"/>
    </cofactor>
</comment>
<protein>
    <recommendedName>
        <fullName evidence="1">ATP-dependent DNA helicase</fullName>
        <ecNumber evidence="1">5.6.2.3</ecNumber>
    </recommendedName>
</protein>
<dbReference type="InterPro" id="IPR051055">
    <property type="entry name" value="PIF1_helicase"/>
</dbReference>
<keyword evidence="1" id="KW-0347">Helicase</keyword>
<evidence type="ECO:0000313" key="5">
    <source>
        <dbReference type="EMBL" id="KAK9833754.1"/>
    </source>
</evidence>
<sequence length="1381" mass="153694">MVRPRRRHTALSPGTRLGARTDRSLELARTRTQRRERARARTAARVDVGLEQMVDDILADLRGADVFGQPEALDLLNGDMRQLDQLLRGILQGPAASSSSTSVPYSQHSQPSTGSSARRSGGQAIPTPARPTPRRLERQRWARRRARFTEQQQRRRQAVDAGRWRGRHVDNSGLIMLEPEAAAQAGQPANQPGGQASADPIRLSAEFHGHHQDGQPADIAHAARGRGRAAGSTPRLYKKKQRRTLGSYNKAKKAHNKRQQVHLKQMRTIQQLRELYYAPDQARCMDLLPSEDGPDDEEGPNEEGEAGQQEEDGNVGASPQVMLALEWLMRHNPLYEGVRVTLGQAQDPEFLAAMEAAADGHGHDEALLQDAQSWLELHHSTMLEADPQLPRNPLARAMQHSHHSQPSRYTLRRCEGPPVSVHLTEAIEALAFPRLFTSGSNHIKSNRDVDIALSMYFRQRITNVDRRFQDPLYMSFALSTFHHMQMCDSVDVAIRQTSGPVTLGQLRLAAAEETREVGETAWAFMRNIRGTAAYWASVSKDLFAMIRCLGPATWFMTFSANDMGWDDAAIVLEGRGGDPHEQLEEFVQSLDPTTRKQLFLSDQVRAARHFLNRWKAFMDWLEKDPSHPIGEIEDYFWRIKDAPREDRGQSAQDVCDFIDRYVSATLPHQHGSDEVQHLRDLAGAAAQACRHLPQKRRRWQANMDIQYVGNQFATAAYVASYMTKAESDGLRQAVGASLAALPEGSDLRQRLFKIGGACLSAREYSFQEATFLLCGMELRRGSRSFVGLCVSYPSKRQRIVETSAMAAIARGDGDDQEVSVANSAFDYYAARPSALADITLFAFLSRFVLSPTAGNDPQHEPILVRTTQRWVRPRTKPAVLKLYPRMTQESHGDEYFYSLLLLHIPWRHETDLLTKPGQDEDAMCSQFHTYEQAVLARGQELQQNADNHRFADELEATVQRLRALDEPAQLAAHGQAAPGGLGEGDHGEGAEDDERFAAFNPGLLGLHAGADIPPDNRQAGQEGVMGLEMIDRESAGYGRMTDAQFDQARRDMSSDQGRAFEEVRQHVHRVQHAMGEEVPPLYLFISGGAGVGKSFVINLLYDLLMRSHRGLTTRPVVLAAPTGVAAFNIVGVTLHSCLGLPVEKCREDGERRVTYKKLSARQLAKLRINWHGVRYLIIDEISMVSYDTLCYVDRRLREIMDVSNPFGGLSLICVGDFYQMPPVKAPYVFAGQHAPHLWRDNFKGENIGGLAAAKGGPVDDTATEWANTTRLYARTRDVVRHNHYRLEQAELSGASIYDISAKHTLLNEHGLAISGGVPPVLIPTNANECGGLQAHLRLCEGARVILRRNVLTDDGLVNGAQGVVTGFKFGDPPSLPPNHPL</sequence>
<keyword evidence="1" id="KW-0227">DNA damage</keyword>
<feature type="region of interest" description="Disordered" evidence="2">
    <location>
        <begin position="971"/>
        <end position="992"/>
    </location>
</feature>
<dbReference type="PANTHER" id="PTHR47642">
    <property type="entry name" value="ATP-DEPENDENT DNA HELICASE"/>
    <property type="match status" value="1"/>
</dbReference>
<dbReference type="PANTHER" id="PTHR47642:SF5">
    <property type="entry name" value="ATP-DEPENDENT DNA HELICASE"/>
    <property type="match status" value="1"/>
</dbReference>
<comment type="similarity">
    <text evidence="1">Belongs to the helicase family.</text>
</comment>
<evidence type="ECO:0000313" key="6">
    <source>
        <dbReference type="Proteomes" id="UP001438707"/>
    </source>
</evidence>
<dbReference type="GO" id="GO:0016787">
    <property type="term" value="F:hydrolase activity"/>
    <property type="evidence" value="ECO:0007669"/>
    <property type="project" value="UniProtKB-KW"/>
</dbReference>
<dbReference type="GO" id="GO:0000723">
    <property type="term" value="P:telomere maintenance"/>
    <property type="evidence" value="ECO:0007669"/>
    <property type="project" value="InterPro"/>
</dbReference>
<keyword evidence="1" id="KW-0547">Nucleotide-binding</keyword>
<reference evidence="5 6" key="1">
    <citation type="journal article" date="2024" name="Nat. Commun.">
        <title>Phylogenomics reveals the evolutionary origins of lichenization in chlorophyte algae.</title>
        <authorList>
            <person name="Puginier C."/>
            <person name="Libourel C."/>
            <person name="Otte J."/>
            <person name="Skaloud P."/>
            <person name="Haon M."/>
            <person name="Grisel S."/>
            <person name="Petersen M."/>
            <person name="Berrin J.G."/>
            <person name="Delaux P.M."/>
            <person name="Dal Grande F."/>
            <person name="Keller J."/>
        </authorList>
    </citation>
    <scope>NUCLEOTIDE SEQUENCE [LARGE SCALE GENOMIC DNA]</scope>
    <source>
        <strain evidence="5 6">SAG 2145</strain>
    </source>
</reference>
<gene>
    <name evidence="5" type="ORF">WJX74_005053</name>
</gene>
<dbReference type="SUPFAM" id="SSF52540">
    <property type="entry name" value="P-loop containing nucleoside triphosphate hydrolases"/>
    <property type="match status" value="2"/>
</dbReference>
<organism evidence="5 6">
    <name type="scientific">Apatococcus lobatus</name>
    <dbReference type="NCBI Taxonomy" id="904363"/>
    <lineage>
        <taxon>Eukaryota</taxon>
        <taxon>Viridiplantae</taxon>
        <taxon>Chlorophyta</taxon>
        <taxon>core chlorophytes</taxon>
        <taxon>Trebouxiophyceae</taxon>
        <taxon>Chlorellales</taxon>
        <taxon>Chlorellaceae</taxon>
        <taxon>Apatococcus</taxon>
    </lineage>
</organism>